<evidence type="ECO:0000313" key="2">
    <source>
        <dbReference type="Proteomes" id="UP001349343"/>
    </source>
</evidence>
<evidence type="ECO:0000313" key="1">
    <source>
        <dbReference type="EMBL" id="WQJ52912.1"/>
    </source>
</evidence>
<name>A0ABZ0Z145_9CAUD</name>
<protein>
    <submittedName>
        <fullName evidence="1">Uncharacterized protein</fullName>
    </submittedName>
</protein>
<organism evidence="1 2">
    <name type="scientific">phage Lak_Megaphage_RVC_JS4_GC31</name>
    <dbReference type="NCBI Taxonomy" id="3109228"/>
    <lineage>
        <taxon>Viruses</taxon>
        <taxon>Duplodnaviria</taxon>
        <taxon>Heunggongvirae</taxon>
        <taxon>Uroviricota</taxon>
        <taxon>Caudoviricetes</taxon>
        <taxon>Caudoviricetes code 15 clade</taxon>
    </lineage>
</organism>
<dbReference type="Proteomes" id="UP001349343">
    <property type="component" value="Segment"/>
</dbReference>
<reference evidence="1 2" key="1">
    <citation type="submission" date="2023-11" db="EMBL/GenBank/DDBJ databases">
        <authorList>
            <person name="Cook R."/>
            <person name="Crisci M."/>
            <person name="Pye H."/>
            <person name="Adriaenssens E."/>
            <person name="Santini J."/>
        </authorList>
    </citation>
    <scope>NUCLEOTIDE SEQUENCE [LARGE SCALE GENOMIC DNA]</scope>
    <source>
        <strain evidence="1">Lak_Megaphage_RVC_JS4_GC31</strain>
    </source>
</reference>
<proteinExistence type="predicted"/>
<accession>A0ABZ0Z145</accession>
<sequence>MRNIVAFILSKIFFEPFGKMAYTRELELRKQYIVNKTSTIDSDWDKFIDKYCHIDFKVEYISNNKITTEYIDFKIPNVEKNFIYVSEQAFNSGQYLMTFFKKPTGNVSIYMLSWDEILDPKYIINPLYTQEPNGSYRIDYKRFIDTASSLSKEYYISWLSNPDPYYNENNTVANFIIDIYNEIYKEYSFKNDMYLNELQILYRTIAKRYNNFIINKWFPLINEDINKIWSDLRI</sequence>
<keyword evidence="2" id="KW-1185">Reference proteome</keyword>
<dbReference type="EMBL" id="OR769222">
    <property type="protein sequence ID" value="WQJ52912.1"/>
    <property type="molecule type" value="Genomic_DNA"/>
</dbReference>